<dbReference type="STRING" id="1132855.GCA_000384255_01498"/>
<keyword evidence="3 5" id="KW-1133">Transmembrane helix</keyword>
<evidence type="ECO:0000256" key="3">
    <source>
        <dbReference type="ARBA" id="ARBA00022989"/>
    </source>
</evidence>
<comment type="caution">
    <text evidence="7">The sequence shown here is derived from an EMBL/GenBank/DDBJ whole genome shotgun (WGS) entry which is preliminary data.</text>
</comment>
<dbReference type="Proteomes" id="UP000264313">
    <property type="component" value="Unassembled WGS sequence"/>
</dbReference>
<proteinExistence type="predicted"/>
<evidence type="ECO:0000256" key="2">
    <source>
        <dbReference type="ARBA" id="ARBA00022692"/>
    </source>
</evidence>
<sequence>MSLLNLFWMFFVPTKGWRHLVQRKYSMHRLYLLHVVPMSLIPPLFIYCAAGKYAGDLLPVLSNSKLLLVAVILFIIELAAVPVMALIVRQLAEVAEIHPTYHQAFTLAAVAPTPLWLAPVVFLIPDMTFNLIVLTMALMATVGFIYYGVPAVFHIKERGHAILLFGAVMTAGVIGWALLMIVTLVVLGSVQNL</sequence>
<dbReference type="GO" id="GO:0016020">
    <property type="term" value="C:membrane"/>
    <property type="evidence" value="ECO:0007669"/>
    <property type="project" value="UniProtKB-SubCell"/>
</dbReference>
<dbReference type="InterPro" id="IPR006977">
    <property type="entry name" value="Yip1_dom"/>
</dbReference>
<feature type="transmembrane region" description="Helical" evidence="5">
    <location>
        <begin position="66"/>
        <end position="92"/>
    </location>
</feature>
<evidence type="ECO:0000259" key="6">
    <source>
        <dbReference type="Pfam" id="PF04893"/>
    </source>
</evidence>
<gene>
    <name evidence="7" type="ORF">DCW48_09215</name>
</gene>
<evidence type="ECO:0000256" key="4">
    <source>
        <dbReference type="ARBA" id="ARBA00023136"/>
    </source>
</evidence>
<organism evidence="7 8">
    <name type="scientific">Methylotenera mobilis</name>
    <dbReference type="NCBI Taxonomy" id="359408"/>
    <lineage>
        <taxon>Bacteria</taxon>
        <taxon>Pseudomonadati</taxon>
        <taxon>Pseudomonadota</taxon>
        <taxon>Betaproteobacteria</taxon>
        <taxon>Nitrosomonadales</taxon>
        <taxon>Methylophilaceae</taxon>
        <taxon>Methylotenera</taxon>
    </lineage>
</organism>
<keyword evidence="2 5" id="KW-0812">Transmembrane</keyword>
<feature type="transmembrane region" description="Helical" evidence="5">
    <location>
        <begin position="30"/>
        <end position="54"/>
    </location>
</feature>
<feature type="transmembrane region" description="Helical" evidence="5">
    <location>
        <begin position="104"/>
        <end position="125"/>
    </location>
</feature>
<dbReference type="Pfam" id="PF04893">
    <property type="entry name" value="Yip1"/>
    <property type="match status" value="1"/>
</dbReference>
<evidence type="ECO:0000256" key="5">
    <source>
        <dbReference type="SAM" id="Phobius"/>
    </source>
</evidence>
<dbReference type="EMBL" id="DNAA01000217">
    <property type="protein sequence ID" value="HBA09700.1"/>
    <property type="molecule type" value="Genomic_DNA"/>
</dbReference>
<comment type="subcellular location">
    <subcellularLocation>
        <location evidence="1">Membrane</location>
        <topology evidence="1">Multi-pass membrane protein</topology>
    </subcellularLocation>
</comment>
<feature type="transmembrane region" description="Helical" evidence="5">
    <location>
        <begin position="131"/>
        <end position="149"/>
    </location>
</feature>
<dbReference type="AlphaFoldDB" id="A0A351RCC9"/>
<evidence type="ECO:0000313" key="8">
    <source>
        <dbReference type="Proteomes" id="UP000264313"/>
    </source>
</evidence>
<feature type="domain" description="Yip1" evidence="6">
    <location>
        <begin position="9"/>
        <end position="179"/>
    </location>
</feature>
<protein>
    <submittedName>
        <fullName evidence="7">DUF1282 domain-containing protein</fullName>
    </submittedName>
</protein>
<reference evidence="7 8" key="1">
    <citation type="journal article" date="2018" name="Nat. Biotechnol.">
        <title>A standardized bacterial taxonomy based on genome phylogeny substantially revises the tree of life.</title>
        <authorList>
            <person name="Parks D.H."/>
            <person name="Chuvochina M."/>
            <person name="Waite D.W."/>
            <person name="Rinke C."/>
            <person name="Skarshewski A."/>
            <person name="Chaumeil P.A."/>
            <person name="Hugenholtz P."/>
        </authorList>
    </citation>
    <scope>NUCLEOTIDE SEQUENCE [LARGE SCALE GENOMIC DNA]</scope>
    <source>
        <strain evidence="7">UBA9958</strain>
    </source>
</reference>
<name>A0A351RCC9_9PROT</name>
<evidence type="ECO:0000313" key="7">
    <source>
        <dbReference type="EMBL" id="HBA09700.1"/>
    </source>
</evidence>
<feature type="transmembrane region" description="Helical" evidence="5">
    <location>
        <begin position="161"/>
        <end position="187"/>
    </location>
</feature>
<keyword evidence="4 5" id="KW-0472">Membrane</keyword>
<accession>A0A351RCC9</accession>
<evidence type="ECO:0000256" key="1">
    <source>
        <dbReference type="ARBA" id="ARBA00004141"/>
    </source>
</evidence>